<dbReference type="InterPro" id="IPR013780">
    <property type="entry name" value="Glyco_hydro_b"/>
</dbReference>
<dbReference type="InterPro" id="IPR008928">
    <property type="entry name" value="6-hairpin_glycosidase_sf"/>
</dbReference>
<name>A0A1H7M8Y2_OLID1</name>
<dbReference type="Proteomes" id="UP000199421">
    <property type="component" value="Unassembled WGS sequence"/>
</dbReference>
<dbReference type="OrthoDB" id="9768507at2"/>
<feature type="chain" id="PRO_5011651358" description="Glycosyl hydrolase family 95 catalytic domain-containing protein" evidence="1">
    <location>
        <begin position="22"/>
        <end position="760"/>
    </location>
</feature>
<dbReference type="RefSeq" id="WP_093322744.1">
    <property type="nucleotide sequence ID" value="NZ_FOAF01000001.1"/>
</dbReference>
<dbReference type="InterPro" id="IPR054363">
    <property type="entry name" value="GH95_cat"/>
</dbReference>
<dbReference type="Gene3D" id="2.60.40.1180">
    <property type="entry name" value="Golgi alpha-mannosidase II"/>
    <property type="match status" value="1"/>
</dbReference>
<dbReference type="PANTHER" id="PTHR31084:SF0">
    <property type="entry name" value="ALPHA-L-FUCOSIDASE 2"/>
    <property type="match status" value="1"/>
</dbReference>
<dbReference type="PROSITE" id="PS51257">
    <property type="entry name" value="PROKAR_LIPOPROTEIN"/>
    <property type="match status" value="1"/>
</dbReference>
<dbReference type="GO" id="GO:0004560">
    <property type="term" value="F:alpha-L-fucosidase activity"/>
    <property type="evidence" value="ECO:0007669"/>
    <property type="project" value="TreeGrafter"/>
</dbReference>
<dbReference type="Gene3D" id="2.70.98.50">
    <property type="entry name" value="putative glycoside hydrolase family protein from bacillus halodurans"/>
    <property type="match status" value="1"/>
</dbReference>
<dbReference type="Pfam" id="PF22124">
    <property type="entry name" value="Glyco_hydro_95_cat"/>
    <property type="match status" value="1"/>
</dbReference>
<sequence length="760" mass="84926">MLKTYFILIAFVAVSCLCATAQVADYKAIFTSAPQRVPTSKTPDAPLAGNGDIGLTLGGKPDRLTLYFGKNDFWRAYPVYPGGGIALPGGLNISIAELDGASYYAEQVLEKGIIEAEFKTKNIKVDLDAWVAATHNSVVIEISANKACKVNLQLWAKEGNTSLLAAGNSGDVKWVSRSFEKTALVEWPAHVALAMKTVGAELAQDQWLKLKPGKKTWVTVTLVTNQDHSDWLEEAINSAQAMNAKTIQRMKNEHLNWWKQFWRGSHIAIGDTTLEKYYYGSQYLFACSSRAGKFAPGIWGPFVTQDSAAWGGDYHLNYNYQAPYWASYSSNHLNQVENYDQPLLDYMAHGRVHAMERLHTRGLYYPVGIGPKGLVTTRWPLTAEEMKKRYGTTENTIDGGLKFLGQKINAVFGVGNMLMRFYSTYDKDYAQKIYPYMLACADFWEDYLAFEKGRYVIYMDHYNEVMPNLKNKGLWRDQLGDVNSTLSLGLVKMLFKGIMDVSVFLNEDEARRKKWQHILTHLSRFPLGELDGRSSLKNVESSPSAHQSQARGLKRVSIHGLILPGGVAGPLSTPELNTILLGDVAHWKEDMGEPGTWGNTLGNGVETCFPGAVRVGYDNEEILKQLKDRIAVDAYPNLWINAAGGGIETLTAVPLTINEMLLQSYEGTLRLFPNWNRHKDASFVNLRAYGAFLVSASLKNKYVTSLRLFSEKGRNCKMENPWQSAKVQLTRNGRKAEVLSGDLLQFETTKNETVELMGID</sequence>
<evidence type="ECO:0000256" key="1">
    <source>
        <dbReference type="SAM" id="SignalP"/>
    </source>
</evidence>
<dbReference type="STRING" id="407022.SAMN05661044_01908"/>
<protein>
    <recommendedName>
        <fullName evidence="2">Glycosyl hydrolase family 95 catalytic domain-containing protein</fullName>
    </recommendedName>
</protein>
<keyword evidence="4" id="KW-1185">Reference proteome</keyword>
<evidence type="ECO:0000259" key="2">
    <source>
        <dbReference type="Pfam" id="PF22124"/>
    </source>
</evidence>
<evidence type="ECO:0000313" key="3">
    <source>
        <dbReference type="EMBL" id="SEL07591.1"/>
    </source>
</evidence>
<feature type="signal peptide" evidence="1">
    <location>
        <begin position="1"/>
        <end position="21"/>
    </location>
</feature>
<accession>A0A1H7M8Y2</accession>
<evidence type="ECO:0000313" key="4">
    <source>
        <dbReference type="Proteomes" id="UP000199421"/>
    </source>
</evidence>
<keyword evidence="1" id="KW-0732">Signal</keyword>
<dbReference type="PANTHER" id="PTHR31084">
    <property type="entry name" value="ALPHA-L-FUCOSIDASE 2"/>
    <property type="match status" value="1"/>
</dbReference>
<reference evidence="4" key="1">
    <citation type="submission" date="2016-10" db="EMBL/GenBank/DDBJ databases">
        <authorList>
            <person name="Varghese N."/>
            <person name="Submissions S."/>
        </authorList>
    </citation>
    <scope>NUCLEOTIDE SEQUENCE [LARGE SCALE GENOMIC DNA]</scope>
    <source>
        <strain evidence="4">DSM 18733</strain>
    </source>
</reference>
<gene>
    <name evidence="3" type="ORF">SAMN05661044_01908</name>
</gene>
<organism evidence="3 4">
    <name type="scientific">Olivibacter domesticus</name>
    <name type="common">Pseudosphingobacterium domesticum</name>
    <dbReference type="NCBI Taxonomy" id="407022"/>
    <lineage>
        <taxon>Bacteria</taxon>
        <taxon>Pseudomonadati</taxon>
        <taxon>Bacteroidota</taxon>
        <taxon>Sphingobacteriia</taxon>
        <taxon>Sphingobacteriales</taxon>
        <taxon>Sphingobacteriaceae</taxon>
        <taxon>Olivibacter</taxon>
    </lineage>
</organism>
<feature type="domain" description="Glycosyl hydrolase family 95 catalytic" evidence="2">
    <location>
        <begin position="270"/>
        <end position="528"/>
    </location>
</feature>
<dbReference type="SUPFAM" id="SSF48208">
    <property type="entry name" value="Six-hairpin glycosidases"/>
    <property type="match status" value="1"/>
</dbReference>
<dbReference type="EMBL" id="FOAF01000001">
    <property type="protein sequence ID" value="SEL07591.1"/>
    <property type="molecule type" value="Genomic_DNA"/>
</dbReference>
<proteinExistence type="predicted"/>
<dbReference type="AlphaFoldDB" id="A0A1H7M8Y2"/>
<dbReference type="GO" id="GO:0005975">
    <property type="term" value="P:carbohydrate metabolic process"/>
    <property type="evidence" value="ECO:0007669"/>
    <property type="project" value="InterPro"/>
</dbReference>